<dbReference type="WBParaSite" id="jg23345">
    <property type="protein sequence ID" value="jg23345"/>
    <property type="gene ID" value="jg23345"/>
</dbReference>
<proteinExistence type="predicted"/>
<sequence length="78" mass="8557">MADKVKEEVESAEDGNPQEIPYAANMLNQIEPAAKVVKKALQRVLCEWLSDTPVAFSMGIKKIGIILIVSGSEPRKMT</sequence>
<dbReference type="AlphaFoldDB" id="A0A915DVZ4"/>
<name>A0A915DVZ4_9BILA</name>
<organism evidence="1 2">
    <name type="scientific">Ditylenchus dipsaci</name>
    <dbReference type="NCBI Taxonomy" id="166011"/>
    <lineage>
        <taxon>Eukaryota</taxon>
        <taxon>Metazoa</taxon>
        <taxon>Ecdysozoa</taxon>
        <taxon>Nematoda</taxon>
        <taxon>Chromadorea</taxon>
        <taxon>Rhabditida</taxon>
        <taxon>Tylenchina</taxon>
        <taxon>Tylenchomorpha</taxon>
        <taxon>Sphaerularioidea</taxon>
        <taxon>Anguinidae</taxon>
        <taxon>Anguininae</taxon>
        <taxon>Ditylenchus</taxon>
    </lineage>
</organism>
<evidence type="ECO:0000313" key="2">
    <source>
        <dbReference type="WBParaSite" id="jg23345"/>
    </source>
</evidence>
<keyword evidence="1" id="KW-1185">Reference proteome</keyword>
<evidence type="ECO:0000313" key="1">
    <source>
        <dbReference type="Proteomes" id="UP000887574"/>
    </source>
</evidence>
<dbReference type="Proteomes" id="UP000887574">
    <property type="component" value="Unplaced"/>
</dbReference>
<reference evidence="2" key="1">
    <citation type="submission" date="2022-11" db="UniProtKB">
        <authorList>
            <consortium name="WormBaseParasite"/>
        </authorList>
    </citation>
    <scope>IDENTIFICATION</scope>
</reference>
<accession>A0A915DVZ4</accession>
<protein>
    <submittedName>
        <fullName evidence="2">Uncharacterized protein</fullName>
    </submittedName>
</protein>